<dbReference type="EMBL" id="ML143457">
    <property type="protein sequence ID" value="TBU25648.1"/>
    <property type="molecule type" value="Genomic_DNA"/>
</dbReference>
<feature type="compositionally biased region" description="Polar residues" evidence="1">
    <location>
        <begin position="1"/>
        <end position="20"/>
    </location>
</feature>
<dbReference type="AlphaFoldDB" id="A0A4Q9MGE3"/>
<dbReference type="OrthoDB" id="2757019at2759"/>
<dbReference type="Proteomes" id="UP000292957">
    <property type="component" value="Unassembled WGS sequence"/>
</dbReference>
<feature type="region of interest" description="Disordered" evidence="1">
    <location>
        <begin position="103"/>
        <end position="135"/>
    </location>
</feature>
<evidence type="ECO:0000313" key="2">
    <source>
        <dbReference type="EMBL" id="TBU25648.1"/>
    </source>
</evidence>
<name>A0A4Q9MGE3_9APHY</name>
<feature type="compositionally biased region" description="Basic and acidic residues" evidence="1">
    <location>
        <begin position="420"/>
        <end position="432"/>
    </location>
</feature>
<feature type="region of interest" description="Disordered" evidence="1">
    <location>
        <begin position="420"/>
        <end position="450"/>
    </location>
</feature>
<evidence type="ECO:0000256" key="1">
    <source>
        <dbReference type="SAM" id="MobiDB-lite"/>
    </source>
</evidence>
<accession>A0A4Q9MGE3</accession>
<feature type="compositionally biased region" description="Acidic residues" evidence="1">
    <location>
        <begin position="441"/>
        <end position="450"/>
    </location>
</feature>
<proteinExistence type="predicted"/>
<protein>
    <submittedName>
        <fullName evidence="2">Uncharacterized protein</fullName>
    </submittedName>
</protein>
<sequence length="465" mass="50889">MSSGQLSSATFTVRTPNARTTMGGARLHPYRRPASTAMAVSSLVNGPAYGHGAVSSDLTDVGGGSNAALPSSIVGESMFAGSGDLADSAQVAGLGTRAGSPWHFSSLPDRDPVESQPTPPFSVPAGAVGSVRRGGPTRSLNLQDLEMMLRNFNLDSERQSVYEFDLLSLDSKVTVLFMHTRVLDNKLQRMNKASTDIKSQLEKILGLVQQAWQPSKAQSQLIRSLIRHFLVKPIASYNQISDYVKGYIKDHAARLRLGIYVEDQTVRVTLNAAISELTNQMKSAVRKAIFASCKRRIPLRSFCRNMLDNYHLPAIPAELPIAVLGTFALLRKIAEPLARHPTNKGNGDTGFWREIEMELDRLYRTINSTDRVNDDAWIDWATEMVQDDEARFPPTGAHSMPTTRDEINDALSINVNTPENRDVEMEPSDHGSSHGIGGQDFPEDTLDGDVDITTMGDIAATMHVQ</sequence>
<feature type="region of interest" description="Disordered" evidence="1">
    <location>
        <begin position="1"/>
        <end position="28"/>
    </location>
</feature>
<gene>
    <name evidence="2" type="ORF">BD311DRAFT_809025</name>
</gene>
<reference evidence="2" key="1">
    <citation type="submission" date="2019-01" db="EMBL/GenBank/DDBJ databases">
        <title>Draft genome sequences of three monokaryotic isolates of the white-rot basidiomycete fungus Dichomitus squalens.</title>
        <authorList>
            <consortium name="DOE Joint Genome Institute"/>
            <person name="Lopez S.C."/>
            <person name="Andreopoulos B."/>
            <person name="Pangilinan J."/>
            <person name="Lipzen A."/>
            <person name="Riley R."/>
            <person name="Ahrendt S."/>
            <person name="Ng V."/>
            <person name="Barry K."/>
            <person name="Daum C."/>
            <person name="Grigoriev I.V."/>
            <person name="Hilden K.S."/>
            <person name="Makela M.R."/>
            <person name="de Vries R.P."/>
        </authorList>
    </citation>
    <scope>NUCLEOTIDE SEQUENCE [LARGE SCALE GENOMIC DNA]</scope>
    <source>
        <strain evidence="2">OM18370.1</strain>
    </source>
</reference>
<organism evidence="2">
    <name type="scientific">Dichomitus squalens</name>
    <dbReference type="NCBI Taxonomy" id="114155"/>
    <lineage>
        <taxon>Eukaryota</taxon>
        <taxon>Fungi</taxon>
        <taxon>Dikarya</taxon>
        <taxon>Basidiomycota</taxon>
        <taxon>Agaricomycotina</taxon>
        <taxon>Agaricomycetes</taxon>
        <taxon>Polyporales</taxon>
        <taxon>Polyporaceae</taxon>
        <taxon>Dichomitus</taxon>
    </lineage>
</organism>